<proteinExistence type="predicted"/>
<name>A0A9I9E8E8_CUCME</name>
<dbReference type="Gramene" id="MELO3C030231.2.1">
    <property type="protein sequence ID" value="MELO3C030231.2.1"/>
    <property type="gene ID" value="MELO3C030231.2"/>
</dbReference>
<feature type="region of interest" description="Disordered" evidence="1">
    <location>
        <begin position="192"/>
        <end position="224"/>
    </location>
</feature>
<evidence type="ECO:0000313" key="2">
    <source>
        <dbReference type="EnsemblPlants" id="MELO3C030231.2.1"/>
    </source>
</evidence>
<organism evidence="2">
    <name type="scientific">Cucumis melo</name>
    <name type="common">Muskmelon</name>
    <dbReference type="NCBI Taxonomy" id="3656"/>
    <lineage>
        <taxon>Eukaryota</taxon>
        <taxon>Viridiplantae</taxon>
        <taxon>Streptophyta</taxon>
        <taxon>Embryophyta</taxon>
        <taxon>Tracheophyta</taxon>
        <taxon>Spermatophyta</taxon>
        <taxon>Magnoliopsida</taxon>
        <taxon>eudicotyledons</taxon>
        <taxon>Gunneridae</taxon>
        <taxon>Pentapetalae</taxon>
        <taxon>rosids</taxon>
        <taxon>fabids</taxon>
        <taxon>Cucurbitales</taxon>
        <taxon>Cucurbitaceae</taxon>
        <taxon>Benincaseae</taxon>
        <taxon>Cucumis</taxon>
    </lineage>
</organism>
<evidence type="ECO:0000256" key="1">
    <source>
        <dbReference type="SAM" id="MobiDB-lite"/>
    </source>
</evidence>
<protein>
    <submittedName>
        <fullName evidence="2">Uncharacterized protein</fullName>
    </submittedName>
</protein>
<accession>A0A9I9E8E8</accession>
<reference evidence="2" key="1">
    <citation type="submission" date="2023-03" db="UniProtKB">
        <authorList>
            <consortium name="EnsemblPlants"/>
        </authorList>
    </citation>
    <scope>IDENTIFICATION</scope>
</reference>
<sequence>MLELQSQPTTEGSQAFFEDEICETVLDKQPSYSKGLGSDLKSKSRKAGSSCLFSYETTKNVGVTCPTNERNEEDDRENELGTKRTLNTWDHELLVKSDIYDQDCSSLGPYYPKLKGLVLGQSHLSLPLIAPQVPSRLSLLSILPLINVHPSQLSIALRFALTVDDYPLYDQCFKVILMGYGDYNVEKIKTMEGSRGQHNETSPKTVSSSKPPLPDKKRARATKKTTSTVIVAKLPTQYAYHFEDKNEWGAGNIITQDGIHSFLTLG</sequence>
<dbReference type="EnsemblPlants" id="MELO3C030231.2.1">
    <property type="protein sequence ID" value="MELO3C030231.2.1"/>
    <property type="gene ID" value="MELO3C030231.2"/>
</dbReference>
<dbReference type="AlphaFoldDB" id="A0A9I9E8E8"/>